<dbReference type="InterPro" id="IPR008942">
    <property type="entry name" value="ENTH_VHS"/>
</dbReference>
<dbReference type="Gene3D" id="1.25.40.90">
    <property type="match status" value="1"/>
</dbReference>
<feature type="domain" description="CID" evidence="2">
    <location>
        <begin position="24"/>
        <end position="165"/>
    </location>
</feature>
<dbReference type="FunFam" id="1.25.40.90:FF:000016">
    <property type="entry name" value="mRNA cleavage factor complex component Pcf11"/>
    <property type="match status" value="1"/>
</dbReference>
<feature type="compositionally biased region" description="Low complexity" evidence="1">
    <location>
        <begin position="1"/>
        <end position="13"/>
    </location>
</feature>
<dbReference type="Pfam" id="PF04818">
    <property type="entry name" value="CID"/>
    <property type="match status" value="1"/>
</dbReference>
<dbReference type="Pfam" id="PF21936">
    <property type="entry name" value="Pcf11_C"/>
    <property type="match status" value="1"/>
</dbReference>
<evidence type="ECO:0000256" key="1">
    <source>
        <dbReference type="SAM" id="MobiDB-lite"/>
    </source>
</evidence>
<dbReference type="CDD" id="cd16982">
    <property type="entry name" value="CID_Pcf11"/>
    <property type="match status" value="1"/>
</dbReference>
<protein>
    <recommendedName>
        <fullName evidence="2">CID domain-containing protein</fullName>
    </recommendedName>
</protein>
<dbReference type="GO" id="GO:0005737">
    <property type="term" value="C:cytoplasm"/>
    <property type="evidence" value="ECO:0007669"/>
    <property type="project" value="TreeGrafter"/>
</dbReference>
<dbReference type="GeneID" id="91094907"/>
<dbReference type="AlphaFoldDB" id="A0AAX4JVM6"/>
<name>A0AAX4JVM6_9TREE</name>
<dbReference type="SMART" id="SM00582">
    <property type="entry name" value="RPR"/>
    <property type="match status" value="1"/>
</dbReference>
<dbReference type="GO" id="GO:0003729">
    <property type="term" value="F:mRNA binding"/>
    <property type="evidence" value="ECO:0007669"/>
    <property type="project" value="InterPro"/>
</dbReference>
<dbReference type="RefSeq" id="XP_066076079.1">
    <property type="nucleotide sequence ID" value="XM_066219982.1"/>
</dbReference>
<dbReference type="InterPro" id="IPR054127">
    <property type="entry name" value="Pcf11_C"/>
</dbReference>
<dbReference type="GO" id="GO:0031124">
    <property type="term" value="P:mRNA 3'-end processing"/>
    <property type="evidence" value="ECO:0007669"/>
    <property type="project" value="InterPro"/>
</dbReference>
<feature type="region of interest" description="Disordered" evidence="1">
    <location>
        <begin position="386"/>
        <end position="406"/>
    </location>
</feature>
<dbReference type="PANTHER" id="PTHR15921:SF3">
    <property type="entry name" value="PRE-MRNA CLEAVAGE COMPLEX 2 PROTEIN PCF11"/>
    <property type="match status" value="1"/>
</dbReference>
<dbReference type="GO" id="GO:0005849">
    <property type="term" value="C:mRNA cleavage factor complex"/>
    <property type="evidence" value="ECO:0007669"/>
    <property type="project" value="TreeGrafter"/>
</dbReference>
<evidence type="ECO:0000313" key="4">
    <source>
        <dbReference type="Proteomes" id="UP001355207"/>
    </source>
</evidence>
<feature type="compositionally biased region" description="Low complexity" evidence="1">
    <location>
        <begin position="268"/>
        <end position="285"/>
    </location>
</feature>
<feature type="compositionally biased region" description="Basic and acidic residues" evidence="1">
    <location>
        <begin position="679"/>
        <end position="688"/>
    </location>
</feature>
<feature type="region of interest" description="Disordered" evidence="1">
    <location>
        <begin position="260"/>
        <end position="346"/>
    </location>
</feature>
<organism evidence="3 4">
    <name type="scientific">Kwoniella dendrophila CBS 6074</name>
    <dbReference type="NCBI Taxonomy" id="1295534"/>
    <lineage>
        <taxon>Eukaryota</taxon>
        <taxon>Fungi</taxon>
        <taxon>Dikarya</taxon>
        <taxon>Basidiomycota</taxon>
        <taxon>Agaricomycotina</taxon>
        <taxon>Tremellomycetes</taxon>
        <taxon>Tremellales</taxon>
        <taxon>Cryptococcaceae</taxon>
        <taxon>Kwoniella</taxon>
    </lineage>
</organism>
<dbReference type="GO" id="GO:0006369">
    <property type="term" value="P:termination of RNA polymerase II transcription"/>
    <property type="evidence" value="ECO:0007669"/>
    <property type="project" value="InterPro"/>
</dbReference>
<accession>A0AAX4JVM6</accession>
<sequence length="860" mass="94381">MSYQNYPYQQQQQQGGGYYPPPPQHDPFRAYYADRLRQLTFNSRPIIQDLSMMAGQQRDQNNWEGMNTVVQEIEEATLRALPTQKLPLLYLIDSISKNIGPPYTTHLLPPIIPRLYLRTYREVDGVTKSKMEEMINLWRTGGPNRSELYGPGVREQIERDIFGSSYNGIPPRGAAAGGLPPPGEVIGGGGGFPSLQQVKNTVQGALDKKQREAASKAWDMATGQQVNALTGILNLLNSTNVSPQELVQIMEQVKSLGLAPGTSIPKAQPTQQSIIPSQPQPRIQPGYNGIPQTQPPSTPNWGNQPQPIIPPNPSLPPQPYLNARPPFAPNLPTPPQANLATPIPGSTTPIPISNPVVAPAIQIPAIANLPIDVSKILSSLNKSGVVSQSRTPEPQVTPSTPQLPQKSNLESYEDIIINMNITLQNIDLNVPNKLSFEHLPHRCKQCGMRFASDDQKFQAHMDWHFRRNRKERESAGRGAHRRWLPRAEEWINDTYSSNEAGPSTSTLPGSPGKTGGATTISAERMLQLKQKWAKVPQDTRKATSVCPVCKESFVKEWSEDEEEWIWKNALNINGTFYHATCRAEQLSAMRRLKGSDPNKRSTSGSPRLTPQPSDQTQPLSHQTQVKTEPSDNNTLSVPQPTIQVKSEPADQTSTPISASPKSQSKRKAEEEENVQRSGDGSESKRVKVEPNSGDAIDNVMGQVDQVMLDAPNHNENDERSSKIPDPIDQATNEEINSTQPENQIPVVPNENAQILSDNAIKIDEGSHGTGDTDRVFGIVNKEESQNEPFQTGENGTAVTKDIIGSSEAQESTKDQLIDTDISLQPSSDALGEAAQDVLEVQPSTTVITEQPVAVTSDEAV</sequence>
<dbReference type="PANTHER" id="PTHR15921">
    <property type="entry name" value="PRE-MRNA CLEAVAGE COMPLEX II"/>
    <property type="match status" value="1"/>
</dbReference>
<feature type="compositionally biased region" description="Pro residues" evidence="1">
    <location>
        <begin position="326"/>
        <end position="335"/>
    </location>
</feature>
<dbReference type="InterPro" id="IPR047415">
    <property type="entry name" value="Pcf11_CID"/>
</dbReference>
<feature type="compositionally biased region" description="Polar residues" evidence="1">
    <location>
        <begin position="494"/>
        <end position="508"/>
    </location>
</feature>
<dbReference type="InterPro" id="IPR045154">
    <property type="entry name" value="PCF11-like"/>
</dbReference>
<gene>
    <name evidence="3" type="ORF">L201_004237</name>
</gene>
<proteinExistence type="predicted"/>
<dbReference type="SUPFAM" id="SSF48464">
    <property type="entry name" value="ENTH/VHS domain"/>
    <property type="match status" value="1"/>
</dbReference>
<feature type="region of interest" description="Disordered" evidence="1">
    <location>
        <begin position="494"/>
        <end position="517"/>
    </location>
</feature>
<evidence type="ECO:0000313" key="3">
    <source>
        <dbReference type="EMBL" id="WWC89316.1"/>
    </source>
</evidence>
<dbReference type="Proteomes" id="UP001355207">
    <property type="component" value="Chromosome 5"/>
</dbReference>
<feature type="compositionally biased region" description="Pro residues" evidence="1">
    <location>
        <begin position="307"/>
        <end position="319"/>
    </location>
</feature>
<feature type="region of interest" description="Disordered" evidence="1">
    <location>
        <begin position="593"/>
        <end position="698"/>
    </location>
</feature>
<dbReference type="InterPro" id="IPR006569">
    <property type="entry name" value="CID_dom"/>
</dbReference>
<feature type="compositionally biased region" description="Polar residues" evidence="1">
    <location>
        <begin position="600"/>
        <end position="662"/>
    </location>
</feature>
<feature type="region of interest" description="Disordered" evidence="1">
    <location>
        <begin position="1"/>
        <end position="24"/>
    </location>
</feature>
<reference evidence="3 4" key="1">
    <citation type="submission" date="2024-01" db="EMBL/GenBank/DDBJ databases">
        <title>Comparative genomics of Cryptococcus and Kwoniella reveals pathogenesis evolution and contrasting modes of karyotype evolution via chromosome fusion or intercentromeric recombination.</title>
        <authorList>
            <person name="Coelho M.A."/>
            <person name="David-Palma M."/>
            <person name="Shea T."/>
            <person name="Bowers K."/>
            <person name="McGinley-Smith S."/>
            <person name="Mohammad A.W."/>
            <person name="Gnirke A."/>
            <person name="Yurkov A.M."/>
            <person name="Nowrousian M."/>
            <person name="Sun S."/>
            <person name="Cuomo C.A."/>
            <person name="Heitman J."/>
        </authorList>
    </citation>
    <scope>NUCLEOTIDE SEQUENCE [LARGE SCALE GENOMIC DNA]</scope>
    <source>
        <strain evidence="3 4">CBS 6074</strain>
    </source>
</reference>
<evidence type="ECO:0000259" key="2">
    <source>
        <dbReference type="PROSITE" id="PS51391"/>
    </source>
</evidence>
<dbReference type="PROSITE" id="PS51391">
    <property type="entry name" value="CID"/>
    <property type="match status" value="1"/>
</dbReference>
<dbReference type="GO" id="GO:0000993">
    <property type="term" value="F:RNA polymerase II complex binding"/>
    <property type="evidence" value="ECO:0007669"/>
    <property type="project" value="InterPro"/>
</dbReference>
<keyword evidence="4" id="KW-1185">Reference proteome</keyword>
<dbReference type="EMBL" id="CP144102">
    <property type="protein sequence ID" value="WWC89316.1"/>
    <property type="molecule type" value="Genomic_DNA"/>
</dbReference>